<sequence length="363" mass="37429">MEPRSGVIETERSRSFIASEAWPDASTPWMTTNRSASTTSRARAMRMPSRNRRPLASTVAPVPFPGVLAIYGVLPARCRVRCSVGYCGWSVRGVSGQFPLAENSGAGIVPPLRLSDSPATPSCAGPSAVVAELFPVASSPDGAGRSAKAPAPMGASTASDGSASAAEEAESAAAAACFSEGLSGAATWPLGLSSASAAVAVPVTAPLDRSIEATSPGLTMPSFVASAARFCGASRCSTCWRSSSLDWLRSNCSFLSETSSYWRLDTVMLVTRTAIRAATRTAMQSPANPRPDLRMGAGTRANGVRRRGEAIWPASPSGCPAGRMTGCQGAACPICGAVLSRVWTGCCMASRCCVAVMLCSLML</sequence>
<feature type="compositionally biased region" description="Low complexity" evidence="1">
    <location>
        <begin position="30"/>
        <end position="47"/>
    </location>
</feature>
<evidence type="ECO:0000313" key="2">
    <source>
        <dbReference type="EMBL" id="MFB9070810.1"/>
    </source>
</evidence>
<feature type="region of interest" description="Disordered" evidence="1">
    <location>
        <begin position="27"/>
        <end position="50"/>
    </location>
</feature>
<name>A0ABV5FW01_9MICC</name>
<protein>
    <submittedName>
        <fullName evidence="2">Uncharacterized protein</fullName>
    </submittedName>
</protein>
<reference evidence="2 3" key="1">
    <citation type="submission" date="2024-09" db="EMBL/GenBank/DDBJ databases">
        <authorList>
            <person name="Sun Q."/>
            <person name="Mori K."/>
        </authorList>
    </citation>
    <scope>NUCLEOTIDE SEQUENCE [LARGE SCALE GENOMIC DNA]</scope>
    <source>
        <strain evidence="2 3">CCM 7609</strain>
    </source>
</reference>
<keyword evidence="3" id="KW-1185">Reference proteome</keyword>
<evidence type="ECO:0000313" key="3">
    <source>
        <dbReference type="Proteomes" id="UP001589575"/>
    </source>
</evidence>
<dbReference type="Proteomes" id="UP001589575">
    <property type="component" value="Unassembled WGS sequence"/>
</dbReference>
<proteinExistence type="predicted"/>
<evidence type="ECO:0000256" key="1">
    <source>
        <dbReference type="SAM" id="MobiDB-lite"/>
    </source>
</evidence>
<comment type="caution">
    <text evidence="2">The sequence shown here is derived from an EMBL/GenBank/DDBJ whole genome shotgun (WGS) entry which is preliminary data.</text>
</comment>
<dbReference type="EMBL" id="JBHMFI010000001">
    <property type="protein sequence ID" value="MFB9070810.1"/>
    <property type="molecule type" value="Genomic_DNA"/>
</dbReference>
<feature type="compositionally biased region" description="Low complexity" evidence="1">
    <location>
        <begin position="155"/>
        <end position="164"/>
    </location>
</feature>
<gene>
    <name evidence="2" type="ORF">ACFFX0_06215</name>
</gene>
<organism evidence="2 3">
    <name type="scientific">Citricoccus parietis</name>
    <dbReference type="NCBI Taxonomy" id="592307"/>
    <lineage>
        <taxon>Bacteria</taxon>
        <taxon>Bacillati</taxon>
        <taxon>Actinomycetota</taxon>
        <taxon>Actinomycetes</taxon>
        <taxon>Micrococcales</taxon>
        <taxon>Micrococcaceae</taxon>
        <taxon>Citricoccus</taxon>
    </lineage>
</organism>
<accession>A0ABV5FW01</accession>
<feature type="region of interest" description="Disordered" evidence="1">
    <location>
        <begin position="141"/>
        <end position="164"/>
    </location>
</feature>